<dbReference type="GO" id="GO:0071586">
    <property type="term" value="P:CAAX-box protein processing"/>
    <property type="evidence" value="ECO:0000318"/>
    <property type="project" value="GO_Central"/>
</dbReference>
<evidence type="ECO:0000256" key="9">
    <source>
        <dbReference type="ARBA" id="ARBA00047280"/>
    </source>
</evidence>
<comment type="subcellular location">
    <subcellularLocation>
        <location evidence="1">Endoplasmic reticulum membrane</location>
        <topology evidence="1">Multi-pass membrane protein</topology>
    </subcellularLocation>
</comment>
<dbReference type="EMBL" id="LFYR01000932">
    <property type="protein sequence ID" value="KMZ67049.1"/>
    <property type="molecule type" value="Genomic_DNA"/>
</dbReference>
<reference evidence="14" key="1">
    <citation type="journal article" date="2016" name="Nature">
        <title>The genome of the seagrass Zostera marina reveals angiosperm adaptation to the sea.</title>
        <authorList>
            <person name="Olsen J.L."/>
            <person name="Rouze P."/>
            <person name="Verhelst B."/>
            <person name="Lin Y.-C."/>
            <person name="Bayer T."/>
            <person name="Collen J."/>
            <person name="Dattolo E."/>
            <person name="De Paoli E."/>
            <person name="Dittami S."/>
            <person name="Maumus F."/>
            <person name="Michel G."/>
            <person name="Kersting A."/>
            <person name="Lauritano C."/>
            <person name="Lohaus R."/>
            <person name="Toepel M."/>
            <person name="Tonon T."/>
            <person name="Vanneste K."/>
            <person name="Amirebrahimi M."/>
            <person name="Brakel J."/>
            <person name="Bostroem C."/>
            <person name="Chovatia M."/>
            <person name="Grimwood J."/>
            <person name="Jenkins J.W."/>
            <person name="Jueterbock A."/>
            <person name="Mraz A."/>
            <person name="Stam W.T."/>
            <person name="Tice H."/>
            <person name="Bornberg-Bauer E."/>
            <person name="Green P.J."/>
            <person name="Pearson G.A."/>
            <person name="Procaccini G."/>
            <person name="Duarte C.M."/>
            <person name="Schmutz J."/>
            <person name="Reusch T.B.H."/>
            <person name="Van de Peer Y."/>
        </authorList>
    </citation>
    <scope>NUCLEOTIDE SEQUENCE [LARGE SCALE GENOMIC DNA]</scope>
    <source>
        <strain evidence="14">cv. Finnish</strain>
    </source>
</reference>
<dbReference type="InterPro" id="IPR039731">
    <property type="entry name" value="Rce1"/>
</dbReference>
<keyword evidence="7 11" id="KW-1133">Transmembrane helix</keyword>
<keyword evidence="8 11" id="KW-0472">Membrane</keyword>
<feature type="transmembrane region" description="Helical" evidence="11">
    <location>
        <begin position="274"/>
        <end position="292"/>
    </location>
</feature>
<feature type="transmembrane region" description="Helical" evidence="11">
    <location>
        <begin position="20"/>
        <end position="42"/>
    </location>
</feature>
<dbReference type="STRING" id="29655.A0A0K9PDJ1"/>
<dbReference type="GO" id="GO:0004222">
    <property type="term" value="F:metalloendopeptidase activity"/>
    <property type="evidence" value="ECO:0000318"/>
    <property type="project" value="GO_Central"/>
</dbReference>
<evidence type="ECO:0000256" key="2">
    <source>
        <dbReference type="ARBA" id="ARBA00006897"/>
    </source>
</evidence>
<comment type="similarity">
    <text evidence="2">Belongs to the peptidase U48 family.</text>
</comment>
<organism evidence="13 14">
    <name type="scientific">Zostera marina</name>
    <name type="common">Eelgrass</name>
    <dbReference type="NCBI Taxonomy" id="29655"/>
    <lineage>
        <taxon>Eukaryota</taxon>
        <taxon>Viridiplantae</taxon>
        <taxon>Streptophyta</taxon>
        <taxon>Embryophyta</taxon>
        <taxon>Tracheophyta</taxon>
        <taxon>Spermatophyta</taxon>
        <taxon>Magnoliopsida</taxon>
        <taxon>Liliopsida</taxon>
        <taxon>Zosteraceae</taxon>
        <taxon>Zostera</taxon>
    </lineage>
</organism>
<protein>
    <recommendedName>
        <fullName evidence="10">intramembrane prenyl-peptidase Rce1</fullName>
        <ecNumber evidence="10">3.4.26.1</ecNumber>
    </recommendedName>
</protein>
<keyword evidence="6" id="KW-0256">Endoplasmic reticulum</keyword>
<evidence type="ECO:0000256" key="5">
    <source>
        <dbReference type="ARBA" id="ARBA00022801"/>
    </source>
</evidence>
<keyword evidence="14" id="KW-1185">Reference proteome</keyword>
<dbReference type="OrthoDB" id="271604at2759"/>
<evidence type="ECO:0000256" key="4">
    <source>
        <dbReference type="ARBA" id="ARBA00022692"/>
    </source>
</evidence>
<feature type="transmembrane region" description="Helical" evidence="11">
    <location>
        <begin position="54"/>
        <end position="78"/>
    </location>
</feature>
<name>A0A0K9PDJ1_ZOSMR</name>
<evidence type="ECO:0000256" key="7">
    <source>
        <dbReference type="ARBA" id="ARBA00022989"/>
    </source>
</evidence>
<feature type="transmembrane region" description="Helical" evidence="11">
    <location>
        <begin position="185"/>
        <end position="204"/>
    </location>
</feature>
<comment type="catalytic activity">
    <reaction evidence="9">
        <text>Hydrolyzes the peptide bond -P2-(S-farnesyl or geranylgeranyl)C-P1'-P2'-P3'-COOH where P1' and P2' are amino acids with aliphatic sidechains and P3' is any C-terminal residue.</text>
        <dbReference type="EC" id="3.4.26.1"/>
    </reaction>
</comment>
<feature type="transmembrane region" description="Helical" evidence="11">
    <location>
        <begin position="98"/>
        <end position="124"/>
    </location>
</feature>
<dbReference type="PANTHER" id="PTHR13046">
    <property type="entry name" value="PROTEASE U48 CAAX PRENYL PROTEASE RCE1"/>
    <property type="match status" value="1"/>
</dbReference>
<evidence type="ECO:0000256" key="3">
    <source>
        <dbReference type="ARBA" id="ARBA00022670"/>
    </source>
</evidence>
<dbReference type="OMA" id="VIFLCPI"/>
<evidence type="ECO:0000256" key="10">
    <source>
        <dbReference type="ARBA" id="ARBA00049729"/>
    </source>
</evidence>
<feature type="transmembrane region" description="Helical" evidence="11">
    <location>
        <begin position="145"/>
        <end position="165"/>
    </location>
</feature>
<keyword evidence="4 11" id="KW-0812">Transmembrane</keyword>
<comment type="caution">
    <text evidence="13">The sequence shown here is derived from an EMBL/GenBank/DDBJ whole genome shotgun (WGS) entry which is preliminary data.</text>
</comment>
<evidence type="ECO:0000259" key="12">
    <source>
        <dbReference type="Pfam" id="PF02517"/>
    </source>
</evidence>
<dbReference type="AlphaFoldDB" id="A0A0K9PDJ1"/>
<keyword evidence="5" id="KW-0378">Hydrolase</keyword>
<proteinExistence type="inferred from homology"/>
<keyword evidence="3 13" id="KW-0645">Protease</keyword>
<evidence type="ECO:0000256" key="11">
    <source>
        <dbReference type="SAM" id="Phobius"/>
    </source>
</evidence>
<feature type="transmembrane region" description="Helical" evidence="11">
    <location>
        <begin position="224"/>
        <end position="243"/>
    </location>
</feature>
<evidence type="ECO:0000313" key="13">
    <source>
        <dbReference type="EMBL" id="KMZ67049.1"/>
    </source>
</evidence>
<dbReference type="InterPro" id="IPR003675">
    <property type="entry name" value="Rce1/LyrA-like_dom"/>
</dbReference>
<sequence length="318" mass="35485">MPIEMEAASEMNIAVSGPVAVGACIGLAIFYVAILYSPTFLFRLPPPDSFHVFMIRRFVCAIVSTGLSLFASSLLLGVRSFKDMPSTLRIYGIRSDHMLQAVGLPILLTFLPYAVSLVSKILSMTYVWRETSQFEEHNIPFHRGLLMRIYMFGTNILALRAYVVAPITEELVFRACMVPLLCCGGFQRYTVIFLCPAFFSLAHLNNFLELQYLKGYSFFRASKVVGVQLGYTMVFGWYAAFLFMRTGNVFSPIVAHIVCNSMGLPAFPSSESKVVTGVAFLAGFLGFSYLLFPVTNPSLYNDDVTDGCWSCHSYCRCE</sequence>
<dbReference type="GO" id="GO:0005789">
    <property type="term" value="C:endoplasmic reticulum membrane"/>
    <property type="evidence" value="ECO:0000318"/>
    <property type="project" value="GO_Central"/>
</dbReference>
<feature type="domain" description="CAAX prenyl protease 2/Lysostaphin resistance protein A-like" evidence="12">
    <location>
        <begin position="156"/>
        <end position="262"/>
    </location>
</feature>
<dbReference type="Proteomes" id="UP000036987">
    <property type="component" value="Unassembled WGS sequence"/>
</dbReference>
<evidence type="ECO:0000256" key="6">
    <source>
        <dbReference type="ARBA" id="ARBA00022824"/>
    </source>
</evidence>
<evidence type="ECO:0000256" key="1">
    <source>
        <dbReference type="ARBA" id="ARBA00004477"/>
    </source>
</evidence>
<gene>
    <name evidence="13" type="ORF">ZOSMA_27G01020</name>
</gene>
<evidence type="ECO:0000256" key="8">
    <source>
        <dbReference type="ARBA" id="ARBA00023136"/>
    </source>
</evidence>
<accession>A0A0K9PDJ1</accession>
<dbReference type="PANTHER" id="PTHR13046:SF0">
    <property type="entry name" value="CAAX PRENYL PROTEASE 2"/>
    <property type="match status" value="1"/>
</dbReference>
<evidence type="ECO:0000313" key="14">
    <source>
        <dbReference type="Proteomes" id="UP000036987"/>
    </source>
</evidence>
<dbReference type="Pfam" id="PF02517">
    <property type="entry name" value="Rce1-like"/>
    <property type="match status" value="1"/>
</dbReference>
<dbReference type="EC" id="3.4.26.1" evidence="10"/>